<proteinExistence type="predicted"/>
<organism evidence="1 2">
    <name type="scientific">Microbacterium istanbulense</name>
    <dbReference type="NCBI Taxonomy" id="3122049"/>
    <lineage>
        <taxon>Bacteria</taxon>
        <taxon>Bacillati</taxon>
        <taxon>Actinomycetota</taxon>
        <taxon>Actinomycetes</taxon>
        <taxon>Micrococcales</taxon>
        <taxon>Microbacteriaceae</taxon>
        <taxon>Microbacterium</taxon>
    </lineage>
</organism>
<protein>
    <recommendedName>
        <fullName evidence="3">HEPN AbiU2-like domain-containing protein</fullName>
    </recommendedName>
</protein>
<gene>
    <name evidence="1" type="ORF">WDU93_07460</name>
</gene>
<name>A0ABU8LLH4_9MICO</name>
<dbReference type="Proteomes" id="UP001366085">
    <property type="component" value="Unassembled WGS sequence"/>
</dbReference>
<dbReference type="RefSeq" id="WP_337319148.1">
    <property type="nucleotide sequence ID" value="NZ_JBBDGN010000006.1"/>
</dbReference>
<evidence type="ECO:0000313" key="2">
    <source>
        <dbReference type="Proteomes" id="UP001366085"/>
    </source>
</evidence>
<dbReference type="EMBL" id="JBBDGN010000006">
    <property type="protein sequence ID" value="MEJ1091532.1"/>
    <property type="molecule type" value="Genomic_DNA"/>
</dbReference>
<keyword evidence="2" id="KW-1185">Reference proteome</keyword>
<evidence type="ECO:0008006" key="3">
    <source>
        <dbReference type="Google" id="ProtNLM"/>
    </source>
</evidence>
<accession>A0ABU8LLH4</accession>
<sequence>MPTPANDEFIANLDVTIPDASKAVVMAAENVARFSRETGDTAVLRAYANLQFFITQVDLDIRMNLRLLLADESSRITAEKYLALALIEAEKGIGIMLRELAVEAGKQHGRLAGFLDLKQWGEAQAAMTSRLKAMRTDKPFYKDLTQIRNEVVAHFVSKSSGVETSAQWALSRSAVQKSGSSILNSLIVSYSVDLATGLAELSHAMTAASAEWMKANLKR</sequence>
<evidence type="ECO:0000313" key="1">
    <source>
        <dbReference type="EMBL" id="MEJ1091532.1"/>
    </source>
</evidence>
<reference evidence="1 2" key="1">
    <citation type="submission" date="2024-02" db="EMBL/GenBank/DDBJ databases">
        <authorList>
            <person name="Saticioglu I.B."/>
        </authorList>
    </citation>
    <scope>NUCLEOTIDE SEQUENCE [LARGE SCALE GENOMIC DNA]</scope>
    <source>
        <strain evidence="1 2">Mu-43</strain>
    </source>
</reference>
<comment type="caution">
    <text evidence="1">The sequence shown here is derived from an EMBL/GenBank/DDBJ whole genome shotgun (WGS) entry which is preliminary data.</text>
</comment>